<evidence type="ECO:0000313" key="1">
    <source>
        <dbReference type="EMBL" id="EJK49377.1"/>
    </source>
</evidence>
<accession>K0RRS1</accession>
<keyword evidence="2" id="KW-1185">Reference proteome</keyword>
<protein>
    <submittedName>
        <fullName evidence="1">Uncharacterized protein</fullName>
    </submittedName>
</protein>
<evidence type="ECO:0000313" key="2">
    <source>
        <dbReference type="Proteomes" id="UP000266841"/>
    </source>
</evidence>
<reference evidence="1 2" key="1">
    <citation type="journal article" date="2012" name="Genome Biol.">
        <title>Genome and low-iron response of an oceanic diatom adapted to chronic iron limitation.</title>
        <authorList>
            <person name="Lommer M."/>
            <person name="Specht M."/>
            <person name="Roy A.S."/>
            <person name="Kraemer L."/>
            <person name="Andreson R."/>
            <person name="Gutowska M.A."/>
            <person name="Wolf J."/>
            <person name="Bergner S.V."/>
            <person name="Schilhabel M.B."/>
            <person name="Klostermeier U.C."/>
            <person name="Beiko R.G."/>
            <person name="Rosenstiel P."/>
            <person name="Hippler M."/>
            <person name="Laroche J."/>
        </authorList>
    </citation>
    <scope>NUCLEOTIDE SEQUENCE [LARGE SCALE GENOMIC DNA]</scope>
    <source>
        <strain evidence="1 2">CCMP1005</strain>
    </source>
</reference>
<dbReference type="EMBL" id="AGNL01044861">
    <property type="protein sequence ID" value="EJK49377.1"/>
    <property type="molecule type" value="Genomic_DNA"/>
</dbReference>
<dbReference type="AlphaFoldDB" id="K0RRS1"/>
<comment type="caution">
    <text evidence="1">The sequence shown here is derived from an EMBL/GenBank/DDBJ whole genome shotgun (WGS) entry which is preliminary data.</text>
</comment>
<dbReference type="Proteomes" id="UP000266841">
    <property type="component" value="Unassembled WGS sequence"/>
</dbReference>
<name>K0RRS1_THAOC</name>
<organism evidence="1 2">
    <name type="scientific">Thalassiosira oceanica</name>
    <name type="common">Marine diatom</name>
    <dbReference type="NCBI Taxonomy" id="159749"/>
    <lineage>
        <taxon>Eukaryota</taxon>
        <taxon>Sar</taxon>
        <taxon>Stramenopiles</taxon>
        <taxon>Ochrophyta</taxon>
        <taxon>Bacillariophyta</taxon>
        <taxon>Coscinodiscophyceae</taxon>
        <taxon>Thalassiosirophycidae</taxon>
        <taxon>Thalassiosirales</taxon>
        <taxon>Thalassiosiraceae</taxon>
        <taxon>Thalassiosira</taxon>
    </lineage>
</organism>
<sequence length="67" mass="7349">MSISATISEASSFRLRWGMPAQAAAAAAQITKLGATETTRTARRGIVSPWRRRYDMARMMDGADLCK</sequence>
<proteinExistence type="predicted"/>
<gene>
    <name evidence="1" type="ORF">THAOC_31755</name>
</gene>